<dbReference type="PANTHER" id="PTHR43800:SF1">
    <property type="entry name" value="PEPTIDYL-LYSINE N-ACETYLTRANSFERASE YJAB"/>
    <property type="match status" value="1"/>
</dbReference>
<accession>A0ABW3DFR5</accession>
<evidence type="ECO:0000313" key="4">
    <source>
        <dbReference type="EMBL" id="MFD0872307.1"/>
    </source>
</evidence>
<dbReference type="Pfam" id="PF13673">
    <property type="entry name" value="Acetyltransf_10"/>
    <property type="match status" value="1"/>
</dbReference>
<protein>
    <submittedName>
        <fullName evidence="4">GNAT family N-acetyltransferase</fullName>
        <ecNumber evidence="4">2.3.1.-</ecNumber>
    </submittedName>
</protein>
<feature type="domain" description="N-acetyltransferase" evidence="3">
    <location>
        <begin position="1"/>
        <end position="146"/>
    </location>
</feature>
<dbReference type="EC" id="2.3.1.-" evidence="4"/>
<comment type="caution">
    <text evidence="4">The sequence shown here is derived from an EMBL/GenBank/DDBJ whole genome shotgun (WGS) entry which is preliminary data.</text>
</comment>
<dbReference type="InterPro" id="IPR016181">
    <property type="entry name" value="Acyl_CoA_acyltransferase"/>
</dbReference>
<dbReference type="GO" id="GO:0016746">
    <property type="term" value="F:acyltransferase activity"/>
    <property type="evidence" value="ECO:0007669"/>
    <property type="project" value="UniProtKB-KW"/>
</dbReference>
<dbReference type="SUPFAM" id="SSF55729">
    <property type="entry name" value="Acyl-CoA N-acyltransferases (Nat)"/>
    <property type="match status" value="1"/>
</dbReference>
<keyword evidence="1 4" id="KW-0808">Transferase</keyword>
<evidence type="ECO:0000259" key="3">
    <source>
        <dbReference type="PROSITE" id="PS51186"/>
    </source>
</evidence>
<keyword evidence="5" id="KW-1185">Reference proteome</keyword>
<dbReference type="InterPro" id="IPR000182">
    <property type="entry name" value="GNAT_dom"/>
</dbReference>
<dbReference type="RefSeq" id="WP_379291627.1">
    <property type="nucleotide sequence ID" value="NZ_JBHTIU010000106.1"/>
</dbReference>
<dbReference type="Gene3D" id="3.40.630.30">
    <property type="match status" value="1"/>
</dbReference>
<reference evidence="5" key="1">
    <citation type="journal article" date="2019" name="Int. J. Syst. Evol. Microbiol.">
        <title>The Global Catalogue of Microorganisms (GCM) 10K type strain sequencing project: providing services to taxonomists for standard genome sequencing and annotation.</title>
        <authorList>
            <consortium name="The Broad Institute Genomics Platform"/>
            <consortium name="The Broad Institute Genome Sequencing Center for Infectious Disease"/>
            <person name="Wu L."/>
            <person name="Ma J."/>
        </authorList>
    </citation>
    <scope>NUCLEOTIDE SEQUENCE [LARGE SCALE GENOMIC DNA]</scope>
    <source>
        <strain evidence="5">CCUG 57263</strain>
    </source>
</reference>
<dbReference type="PANTHER" id="PTHR43800">
    <property type="entry name" value="PEPTIDYL-LYSINE N-ACETYLTRANSFERASE YJAB"/>
    <property type="match status" value="1"/>
</dbReference>
<dbReference type="PROSITE" id="PS51186">
    <property type="entry name" value="GNAT"/>
    <property type="match status" value="1"/>
</dbReference>
<evidence type="ECO:0000256" key="1">
    <source>
        <dbReference type="ARBA" id="ARBA00022679"/>
    </source>
</evidence>
<evidence type="ECO:0000313" key="5">
    <source>
        <dbReference type="Proteomes" id="UP001597120"/>
    </source>
</evidence>
<keyword evidence="2 4" id="KW-0012">Acyltransferase</keyword>
<gene>
    <name evidence="4" type="ORF">ACFQ03_24605</name>
</gene>
<evidence type="ECO:0000256" key="2">
    <source>
        <dbReference type="ARBA" id="ARBA00023315"/>
    </source>
</evidence>
<sequence length="146" mass="16564">MHNRKATTNDYAAILNLWEQSVAATHHFVSFNDIQDMKIEIPSYFPHLDVRLWYAESSLIGFSATNGYHLEMLFLDPGQIGKGYGKQIIRSLIHDYGVTSVDVNKQNENAVMFYLKSGFSMVSEDATDSAGRPYPILHLQYSGKQK</sequence>
<name>A0ABW3DFR5_9BACL</name>
<proteinExistence type="predicted"/>
<dbReference type="EMBL" id="JBHTIU010000106">
    <property type="protein sequence ID" value="MFD0872307.1"/>
    <property type="molecule type" value="Genomic_DNA"/>
</dbReference>
<dbReference type="Proteomes" id="UP001597120">
    <property type="component" value="Unassembled WGS sequence"/>
</dbReference>
<organism evidence="4 5">
    <name type="scientific">Paenibacillus residui</name>
    <dbReference type="NCBI Taxonomy" id="629724"/>
    <lineage>
        <taxon>Bacteria</taxon>
        <taxon>Bacillati</taxon>
        <taxon>Bacillota</taxon>
        <taxon>Bacilli</taxon>
        <taxon>Bacillales</taxon>
        <taxon>Paenibacillaceae</taxon>
        <taxon>Paenibacillus</taxon>
    </lineage>
</organism>